<dbReference type="Pfam" id="PF17921">
    <property type="entry name" value="Integrase_H2C2"/>
    <property type="match status" value="1"/>
</dbReference>
<reference evidence="2" key="1">
    <citation type="journal article" date="2023" name="Insect Mol. Biol.">
        <title>Genome sequencing provides insights into the evolution of gene families encoding plant cell wall-degrading enzymes in longhorned beetles.</title>
        <authorList>
            <person name="Shin N.R."/>
            <person name="Okamura Y."/>
            <person name="Kirsch R."/>
            <person name="Pauchet Y."/>
        </authorList>
    </citation>
    <scope>NUCLEOTIDE SEQUENCE</scope>
    <source>
        <strain evidence="2">AMC_N1</strain>
    </source>
</reference>
<organism evidence="2 3">
    <name type="scientific">Aromia moschata</name>
    <dbReference type="NCBI Taxonomy" id="1265417"/>
    <lineage>
        <taxon>Eukaryota</taxon>
        <taxon>Metazoa</taxon>
        <taxon>Ecdysozoa</taxon>
        <taxon>Arthropoda</taxon>
        <taxon>Hexapoda</taxon>
        <taxon>Insecta</taxon>
        <taxon>Pterygota</taxon>
        <taxon>Neoptera</taxon>
        <taxon>Endopterygota</taxon>
        <taxon>Coleoptera</taxon>
        <taxon>Polyphaga</taxon>
        <taxon>Cucujiformia</taxon>
        <taxon>Chrysomeloidea</taxon>
        <taxon>Cerambycidae</taxon>
        <taxon>Cerambycinae</taxon>
        <taxon>Callichromatini</taxon>
        <taxon>Aromia</taxon>
    </lineage>
</organism>
<accession>A0AAV8Y2G7</accession>
<comment type="caution">
    <text evidence="2">The sequence shown here is derived from an EMBL/GenBank/DDBJ whole genome shotgun (WGS) entry which is preliminary data.</text>
</comment>
<sequence>MNVQSLYNNYSLNQWFFVIDTIAGNIPAVNVDVSKLAIPAHINLADPTFFKPNKIDVLIGSDMFWGLLCVGQIPLGPNNPVLQKSKFGWIISGPIYLKCSSIICNFAQSFDNEPAVQKCLVKFWEIEEVPSKPSRSADEIACEEHFINTTKRDKDGRFIVTLPIKLSVEHLGDSFEIAKKRFLSLELNDPFDIYELKTVTYGTTAASFLAIRCLFQLADENTEKYPKIANIIRSDFYYVDVTSVDFGIINFGENLNTSPVLTISESHQATTRFIKNSQSEYFQTEINSLNKGKSLKNSKLLNLNPFLDSEGILRVGGRLNYSQFPFEKKHPSIWSSQSYLAQLIVRRTHLRLLQAGPQHTLAVIREEYWIVGGRTLVKQIVRKCIPCFKYRPKLIKPIMAPLPEMRLSSRQPFEITRNVDNK</sequence>
<name>A0AAV8Y2G7_9CUCU</name>
<dbReference type="Proteomes" id="UP001162162">
    <property type="component" value="Unassembled WGS sequence"/>
</dbReference>
<evidence type="ECO:0000313" key="2">
    <source>
        <dbReference type="EMBL" id="KAJ8945298.1"/>
    </source>
</evidence>
<proteinExistence type="predicted"/>
<evidence type="ECO:0000259" key="1">
    <source>
        <dbReference type="Pfam" id="PF17921"/>
    </source>
</evidence>
<evidence type="ECO:0000313" key="3">
    <source>
        <dbReference type="Proteomes" id="UP001162162"/>
    </source>
</evidence>
<dbReference type="InterPro" id="IPR041588">
    <property type="entry name" value="Integrase_H2C2"/>
</dbReference>
<dbReference type="EMBL" id="JAPWTK010000221">
    <property type="protein sequence ID" value="KAJ8945298.1"/>
    <property type="molecule type" value="Genomic_DNA"/>
</dbReference>
<dbReference type="PANTHER" id="PTHR47331:SF6">
    <property type="entry name" value="DOUBLECORTIN DOMAIN-CONTAINING PROTEIN"/>
    <property type="match status" value="1"/>
</dbReference>
<keyword evidence="3" id="KW-1185">Reference proteome</keyword>
<dbReference type="AlphaFoldDB" id="A0AAV8Y2G7"/>
<gene>
    <name evidence="2" type="ORF">NQ318_002755</name>
</gene>
<feature type="domain" description="Integrase zinc-binding" evidence="1">
    <location>
        <begin position="340"/>
        <end position="392"/>
    </location>
</feature>
<dbReference type="PANTHER" id="PTHR47331">
    <property type="entry name" value="PHD-TYPE DOMAIN-CONTAINING PROTEIN"/>
    <property type="match status" value="1"/>
</dbReference>
<protein>
    <recommendedName>
        <fullName evidence="1">Integrase zinc-binding domain-containing protein</fullName>
    </recommendedName>
</protein>